<dbReference type="SUPFAM" id="SSF52799">
    <property type="entry name" value="(Phosphotyrosine protein) phosphatases II"/>
    <property type="match status" value="2"/>
</dbReference>
<dbReference type="InterPro" id="IPR056007">
    <property type="entry name" value="DUF7585"/>
</dbReference>
<keyword evidence="5" id="KW-1185">Reference proteome</keyword>
<dbReference type="Pfam" id="PF24486">
    <property type="entry name" value="DUF7583"/>
    <property type="match status" value="1"/>
</dbReference>
<keyword evidence="1" id="KW-0812">Transmembrane</keyword>
<dbReference type="WormBase" id="SRAE_2000224600">
    <property type="protein sequence ID" value="SRP02833"/>
    <property type="gene ID" value="WBGene00262455"/>
</dbReference>
<accession>A0A090MYQ3</accession>
<evidence type="ECO:0000259" key="2">
    <source>
        <dbReference type="PROSITE" id="PS50055"/>
    </source>
</evidence>
<evidence type="ECO:0000313" key="7">
    <source>
        <dbReference type="WormBase" id="SRAE_2000224600"/>
    </source>
</evidence>
<feature type="domain" description="Tyrosine specific protein phosphatases" evidence="3">
    <location>
        <begin position="994"/>
        <end position="1067"/>
    </location>
</feature>
<evidence type="ECO:0000313" key="4">
    <source>
        <dbReference type="EMBL" id="CEF67584.1"/>
    </source>
</evidence>
<dbReference type="STRING" id="34506.A0A090MYQ3"/>
<dbReference type="Pfam" id="PF24490">
    <property type="entry name" value="DUF7585"/>
    <property type="match status" value="1"/>
</dbReference>
<feature type="domain" description="Tyrosine-protein phosphatase" evidence="2">
    <location>
        <begin position="514"/>
        <end position="716"/>
    </location>
</feature>
<sequence>MQKRVGSILIFIFIQIGFQLSLDTILFPTLLNNILFNKSFPLNYDGRNNEIVLIKCPSEKFKYANIENLFIPSIMPSNVIKITANKLEKVVWYGVFHNNKSELYSIINCGIIKINYLHLNITTNWLVKINWDISNNKTTSVIPFDTTTLPTNACNTTINKTIIYKTYNGILKDKPYNISESYKNQLVYVFILNDNNTIDEILFPCQIYKPVYYKPNITLIGIIPSKVVNNIFIVTKEYENKAYFPILTSTSEKPYFYINEKINVSEVEYTMNDDYKENSNKIVNDTINLHGYGIFKFTYYCDDCINKNDTVTIKKIFFGPNKDNIILKNESIVVNKDKNLKFQANCGINTYTFAYLEKVSFNSKTIYMKNISQYLTLNDNEFLLDSSKIYLNISYPNGIFKCHYKTPTYTILEIDEFLLKSDIIPKKNFTIEVNKTQEINVNKPSKNKTKILKLNLKKQKFKTIPFFPDLLIVILIFTILFIGIYTYNKKTLIFQFFYNIKMKRKHPNIHIWWNRYKTFSIYDSEDYISEEEYLNYEYQNFEKIKFNIGGETVQRPFPIKLPLKGTNFKNKLLKNLMAKKVTEKSFDREYIVSYYPFNEKYNEFWNMLYDENINVIISVTYNNKKTGKRNVIPYWLSKKNIYGNLKVERFNKKEIISQKIDLLQFNITKLNEITKTLTIIDIFNWEEYSILKCDIDIYEIYNEVIQIDDTSKILLHSQLAPYTTIVEPQLIINDIIKSYNIGYIDIISFNSITNSLTKYFFNKNILNDNDGYTIYKKNYEQYIENIKLKETSMNASLRPFLNFTNYLNLGKMNYILRQLENICNYDINTLKKVCSRFYEIQNNLQLSLKINYKNIPCLDGNCINFNSNYFVHGNILEYCTKNLKKRKIIMCQIPNKETKLDMINMIINYKVSTIVMLVNNEEIILNNLVNYLPNNINTVYFYGIYRIQKLNDSKESTSEISISTYSIQGNDEKSHIITYIQLKCWSNNEVIKNHNIILKLYNIILRNINENPVIFQCCGGIGKSGTLALIFYIIDNLNQFNSFDPLFYLNIIRQIRYLSIPGIDQFMLVLSVVYENFKNDIKKYNPELYDKFFKIRDIILNNGLQYL</sequence>
<dbReference type="Proteomes" id="UP000035682">
    <property type="component" value="Unplaced"/>
</dbReference>
<feature type="transmembrane region" description="Helical" evidence="1">
    <location>
        <begin position="466"/>
        <end position="487"/>
    </location>
</feature>
<dbReference type="InterPro" id="IPR052782">
    <property type="entry name" value="Oocyte-zygote_transition_reg"/>
</dbReference>
<dbReference type="PROSITE" id="PS50056">
    <property type="entry name" value="TYR_PHOSPHATASE_2"/>
    <property type="match status" value="1"/>
</dbReference>
<feature type="domain" description="Tyrosine-protein phosphatase" evidence="2">
    <location>
        <begin position="849"/>
        <end position="1076"/>
    </location>
</feature>
<dbReference type="Gene3D" id="3.90.190.10">
    <property type="entry name" value="Protein tyrosine phosphatase superfamily"/>
    <property type="match status" value="2"/>
</dbReference>
<dbReference type="OrthoDB" id="5870053at2759"/>
<dbReference type="InterPro" id="IPR029021">
    <property type="entry name" value="Prot-tyrosine_phosphatase-like"/>
</dbReference>
<dbReference type="GeneID" id="36379949"/>
<organism evidence="4">
    <name type="scientific">Strongyloides ratti</name>
    <name type="common">Parasitic roundworm</name>
    <dbReference type="NCBI Taxonomy" id="34506"/>
    <lineage>
        <taxon>Eukaryota</taxon>
        <taxon>Metazoa</taxon>
        <taxon>Ecdysozoa</taxon>
        <taxon>Nematoda</taxon>
        <taxon>Chromadorea</taxon>
        <taxon>Rhabditida</taxon>
        <taxon>Tylenchina</taxon>
        <taxon>Panagrolaimomorpha</taxon>
        <taxon>Strongyloidoidea</taxon>
        <taxon>Strongyloididae</taxon>
        <taxon>Strongyloides</taxon>
    </lineage>
</organism>
<proteinExistence type="predicted"/>
<reference evidence="6" key="2">
    <citation type="submission" date="2020-12" db="UniProtKB">
        <authorList>
            <consortium name="WormBaseParasite"/>
        </authorList>
    </citation>
    <scope>IDENTIFICATION</scope>
</reference>
<dbReference type="AlphaFoldDB" id="A0A090MYQ3"/>
<feature type="transmembrane region" description="Helical" evidence="1">
    <location>
        <begin position="7"/>
        <end position="31"/>
    </location>
</feature>
<evidence type="ECO:0000313" key="5">
    <source>
        <dbReference type="Proteomes" id="UP000035682"/>
    </source>
</evidence>
<dbReference type="RefSeq" id="XP_024506784.1">
    <property type="nucleotide sequence ID" value="XM_024653293.1"/>
</dbReference>
<keyword evidence="1" id="KW-1133">Transmembrane helix</keyword>
<dbReference type="Pfam" id="PF00102">
    <property type="entry name" value="Y_phosphatase"/>
    <property type="match status" value="2"/>
</dbReference>
<dbReference type="InterPro" id="IPR000387">
    <property type="entry name" value="Tyr_Pase_dom"/>
</dbReference>
<dbReference type="SMART" id="SM00194">
    <property type="entry name" value="PTPc"/>
    <property type="match status" value="1"/>
</dbReference>
<protein>
    <submittedName>
        <fullName evidence="4">Protein-tyrosine phosphatase, receptor/non-receptor type domain and Protein-tyrosine/Dual specificity phosphatase domain and Protein-tyrosine phosphatase, catalytic domain-containing protein</fullName>
    </submittedName>
</protein>
<dbReference type="EMBL" id="LN609529">
    <property type="protein sequence ID" value="CEF67584.1"/>
    <property type="molecule type" value="Genomic_DNA"/>
</dbReference>
<dbReference type="WBParaSite" id="SRAE_2000224600.1">
    <property type="protein sequence ID" value="SRAE_2000224600.1"/>
    <property type="gene ID" value="WBGene00262455"/>
</dbReference>
<dbReference type="PROSITE" id="PS50055">
    <property type="entry name" value="TYR_PHOSPHATASE_PTP"/>
    <property type="match status" value="2"/>
</dbReference>
<dbReference type="PANTHER" id="PTHR46163">
    <property type="entry name" value="TYROSINE-PROTEIN PHOSPHATASE-RELATED"/>
    <property type="match status" value="1"/>
</dbReference>
<keyword evidence="4" id="KW-0675">Receptor</keyword>
<gene>
    <name evidence="4 6 7" type="ORF">SRAE_2000224600</name>
</gene>
<dbReference type="InterPro" id="IPR056005">
    <property type="entry name" value="DUF7583"/>
</dbReference>
<evidence type="ECO:0000259" key="3">
    <source>
        <dbReference type="PROSITE" id="PS50056"/>
    </source>
</evidence>
<evidence type="ECO:0000256" key="1">
    <source>
        <dbReference type="SAM" id="Phobius"/>
    </source>
</evidence>
<reference evidence="4 5" key="1">
    <citation type="submission" date="2014-09" db="EMBL/GenBank/DDBJ databases">
        <authorList>
            <person name="Martin A.A."/>
        </authorList>
    </citation>
    <scope>NUCLEOTIDE SEQUENCE</scope>
    <source>
        <strain evidence="5">ED321</strain>
        <strain evidence="4">ED321 Heterogonic</strain>
    </source>
</reference>
<dbReference type="CTD" id="36379949"/>
<dbReference type="GO" id="GO:0004725">
    <property type="term" value="F:protein tyrosine phosphatase activity"/>
    <property type="evidence" value="ECO:0007669"/>
    <property type="project" value="InterPro"/>
</dbReference>
<dbReference type="InterPro" id="IPR003595">
    <property type="entry name" value="Tyr_Pase_cat"/>
</dbReference>
<dbReference type="InterPro" id="IPR000242">
    <property type="entry name" value="PTP_cat"/>
</dbReference>
<name>A0A090MYQ3_STRRB</name>
<dbReference type="SMART" id="SM00404">
    <property type="entry name" value="PTPc_motif"/>
    <property type="match status" value="1"/>
</dbReference>
<keyword evidence="1" id="KW-0472">Membrane</keyword>
<dbReference type="PANTHER" id="PTHR46163:SF17">
    <property type="entry name" value="DNA-DIRECTED DNA POLYMERASE-RELATED"/>
    <property type="match status" value="1"/>
</dbReference>
<evidence type="ECO:0000313" key="6">
    <source>
        <dbReference type="WBParaSite" id="SRAE_2000224600.1"/>
    </source>
</evidence>